<name>A0A0G4HCI2_9ALVE</name>
<dbReference type="InterPro" id="IPR013078">
    <property type="entry name" value="His_Pase_superF_clade-1"/>
</dbReference>
<dbReference type="EMBL" id="CDMZ01002285">
    <property type="protein sequence ID" value="CEM41674.1"/>
    <property type="molecule type" value="Genomic_DNA"/>
</dbReference>
<dbReference type="GO" id="GO:0016791">
    <property type="term" value="F:phosphatase activity"/>
    <property type="evidence" value="ECO:0007669"/>
    <property type="project" value="TreeGrafter"/>
</dbReference>
<dbReference type="SMART" id="SM00855">
    <property type="entry name" value="PGAM"/>
    <property type="match status" value="1"/>
</dbReference>
<accession>A0A0G4HCI2</accession>
<dbReference type="SUPFAM" id="SSF53254">
    <property type="entry name" value="Phosphoglycerate mutase-like"/>
    <property type="match status" value="1"/>
</dbReference>
<dbReference type="Gene3D" id="3.40.50.1240">
    <property type="entry name" value="Phosphoglycerate mutase-like"/>
    <property type="match status" value="1"/>
</dbReference>
<evidence type="ECO:0000313" key="1">
    <source>
        <dbReference type="EMBL" id="CEM41674.1"/>
    </source>
</evidence>
<dbReference type="InterPro" id="IPR029033">
    <property type="entry name" value="His_PPase_superfam"/>
</dbReference>
<sequence>MKVVLIRHAQSENNALYWRLFDRYGRPSPTSDKQKFEEMMREFEDNRDANPKLSSVGYEQAEKLAEGIHHFLDTSPEALDETRIFVSPLRRAIETSIPFLRKVKIGKRRCACHPEIFEVGGCYHANMKEKGGDEAGSGSGAMGINFVGMKGETRKECEDKYGELFSFPESMENGWYHGSSKETHQEAVQRSLRVAEWLWQLVAAEECSVCVLVMHADFMDLVLKALTGEHPRNMCRWVIKNTGIICGSLNLLPPNLAQGQAGPSRRIAVDGVNRVDHLADRPDLIS</sequence>
<dbReference type="AlphaFoldDB" id="A0A0G4HCI2"/>
<dbReference type="GO" id="GO:0005737">
    <property type="term" value="C:cytoplasm"/>
    <property type="evidence" value="ECO:0007669"/>
    <property type="project" value="TreeGrafter"/>
</dbReference>
<reference evidence="1" key="1">
    <citation type="submission" date="2014-11" db="EMBL/GenBank/DDBJ databases">
        <authorList>
            <person name="Otto D Thomas"/>
            <person name="Naeem Raeece"/>
        </authorList>
    </citation>
    <scope>NUCLEOTIDE SEQUENCE</scope>
</reference>
<proteinExistence type="predicted"/>
<protein>
    <submittedName>
        <fullName evidence="1">Uncharacterized protein</fullName>
    </submittedName>
</protein>
<gene>
    <name evidence="1" type="ORF">Cvel_26174</name>
</gene>
<dbReference type="PANTHER" id="PTHR48100:SF56">
    <property type="entry name" value="PHOSPHATASE SPAC513.02-RELATED"/>
    <property type="match status" value="1"/>
</dbReference>
<dbReference type="Pfam" id="PF00300">
    <property type="entry name" value="His_Phos_1"/>
    <property type="match status" value="1"/>
</dbReference>
<dbReference type="VEuPathDB" id="CryptoDB:Cvel_26174"/>
<organism evidence="1">
    <name type="scientific">Chromera velia CCMP2878</name>
    <dbReference type="NCBI Taxonomy" id="1169474"/>
    <lineage>
        <taxon>Eukaryota</taxon>
        <taxon>Sar</taxon>
        <taxon>Alveolata</taxon>
        <taxon>Colpodellida</taxon>
        <taxon>Chromeraceae</taxon>
        <taxon>Chromera</taxon>
    </lineage>
</organism>
<dbReference type="PANTHER" id="PTHR48100">
    <property type="entry name" value="BROAD-SPECIFICITY PHOSPHATASE YOR283W-RELATED"/>
    <property type="match status" value="1"/>
</dbReference>
<dbReference type="InterPro" id="IPR050275">
    <property type="entry name" value="PGM_Phosphatase"/>
</dbReference>
<dbReference type="PhylomeDB" id="A0A0G4HCI2"/>
<dbReference type="CDD" id="cd07067">
    <property type="entry name" value="HP_PGM_like"/>
    <property type="match status" value="1"/>
</dbReference>